<proteinExistence type="inferred from homology"/>
<name>A0A4V6NPM9_9FIRM</name>
<evidence type="ECO:0000313" key="10">
    <source>
        <dbReference type="EMBL" id="TCO84998.1"/>
    </source>
</evidence>
<evidence type="ECO:0000313" key="11">
    <source>
        <dbReference type="Proteomes" id="UP000295711"/>
    </source>
</evidence>
<dbReference type="EMBL" id="SLXA01000004">
    <property type="protein sequence ID" value="TCO84998.1"/>
    <property type="molecule type" value="Genomic_DNA"/>
</dbReference>
<evidence type="ECO:0000256" key="4">
    <source>
        <dbReference type="ARBA" id="ARBA00022692"/>
    </source>
</evidence>
<protein>
    <submittedName>
        <fullName evidence="10">Uncharacterized membrane protein YjjB (DUF3815 family)</fullName>
    </submittedName>
</protein>
<feature type="transmembrane region" description="Helical" evidence="8">
    <location>
        <begin position="78"/>
        <end position="99"/>
    </location>
</feature>
<keyword evidence="3" id="KW-0997">Cell inner membrane</keyword>
<comment type="similarity">
    <text evidence="7">Belongs to the ThrE exporter (TC 2.A.79) family.</text>
</comment>
<keyword evidence="2" id="KW-1003">Cell membrane</keyword>
<keyword evidence="5 8" id="KW-1133">Transmembrane helix</keyword>
<evidence type="ECO:0000256" key="1">
    <source>
        <dbReference type="ARBA" id="ARBA00004651"/>
    </source>
</evidence>
<gene>
    <name evidence="10" type="ORF">EV212_10446</name>
</gene>
<evidence type="ECO:0000256" key="5">
    <source>
        <dbReference type="ARBA" id="ARBA00022989"/>
    </source>
</evidence>
<dbReference type="AlphaFoldDB" id="A0A4V6NPM9"/>
<keyword evidence="11" id="KW-1185">Reference proteome</keyword>
<evidence type="ECO:0000256" key="8">
    <source>
        <dbReference type="SAM" id="Phobius"/>
    </source>
</evidence>
<dbReference type="PANTHER" id="PTHR34390:SF1">
    <property type="entry name" value="SUCCINATE TRANSPORTER SUBUNIT YJJB-RELATED"/>
    <property type="match status" value="1"/>
</dbReference>
<feature type="domain" description="Threonine/Serine exporter ThrE" evidence="9">
    <location>
        <begin position="6"/>
        <end position="131"/>
    </location>
</feature>
<evidence type="ECO:0000256" key="2">
    <source>
        <dbReference type="ARBA" id="ARBA00022475"/>
    </source>
</evidence>
<dbReference type="GO" id="GO:0005886">
    <property type="term" value="C:plasma membrane"/>
    <property type="evidence" value="ECO:0007669"/>
    <property type="project" value="UniProtKB-SubCell"/>
</dbReference>
<evidence type="ECO:0000256" key="3">
    <source>
        <dbReference type="ARBA" id="ARBA00022519"/>
    </source>
</evidence>
<comment type="subcellular location">
    <subcellularLocation>
        <location evidence="1">Cell membrane</location>
        <topology evidence="1">Multi-pass membrane protein</topology>
    </subcellularLocation>
</comment>
<reference evidence="10 11" key="1">
    <citation type="submission" date="2019-03" db="EMBL/GenBank/DDBJ databases">
        <title>Genomic Encyclopedia of Type Strains, Phase IV (KMG-IV): sequencing the most valuable type-strain genomes for metagenomic binning, comparative biology and taxonomic classification.</title>
        <authorList>
            <person name="Goeker M."/>
        </authorList>
    </citation>
    <scope>NUCLEOTIDE SEQUENCE [LARGE SCALE GENOMIC DNA]</scope>
    <source>
        <strain evidence="10 11">DSM 28559</strain>
    </source>
</reference>
<dbReference type="GO" id="GO:0015744">
    <property type="term" value="P:succinate transport"/>
    <property type="evidence" value="ECO:0007669"/>
    <property type="project" value="TreeGrafter"/>
</dbReference>
<feature type="transmembrane region" description="Helical" evidence="8">
    <location>
        <begin position="42"/>
        <end position="66"/>
    </location>
</feature>
<dbReference type="InterPro" id="IPR024528">
    <property type="entry name" value="ThrE_2"/>
</dbReference>
<keyword evidence="4 8" id="KW-0812">Transmembrane</keyword>
<evidence type="ECO:0000259" key="9">
    <source>
        <dbReference type="Pfam" id="PF12821"/>
    </source>
</evidence>
<evidence type="ECO:0000256" key="6">
    <source>
        <dbReference type="ARBA" id="ARBA00023136"/>
    </source>
</evidence>
<organism evidence="10 11">
    <name type="scientific">Frisingicoccus caecimuris</name>
    <dbReference type="NCBI Taxonomy" id="1796636"/>
    <lineage>
        <taxon>Bacteria</taxon>
        <taxon>Bacillati</taxon>
        <taxon>Bacillota</taxon>
        <taxon>Clostridia</taxon>
        <taxon>Lachnospirales</taxon>
        <taxon>Lachnospiraceae</taxon>
        <taxon>Frisingicoccus</taxon>
    </lineage>
</organism>
<accession>A0A4V6NPM9</accession>
<dbReference type="PANTHER" id="PTHR34390">
    <property type="entry name" value="UPF0442 PROTEIN YJJB-RELATED"/>
    <property type="match status" value="1"/>
</dbReference>
<sequence length="145" mass="15689">MEILFQLIAAFIGTVSFSILFSTPNKYLPQCGLVGALGWGVHLLTLNVTGSSVTAIFAASAILTIYSRYLARFYKVTTTLFLISGIFTLVPGAGIYYTAYYTITGLEETALYYGMSSLKTAIAIGLGIGVAYSLPPELFGWKRRS</sequence>
<dbReference type="Pfam" id="PF12821">
    <property type="entry name" value="ThrE_2"/>
    <property type="match status" value="1"/>
</dbReference>
<keyword evidence="6 8" id="KW-0472">Membrane</keyword>
<dbReference type="Proteomes" id="UP000295711">
    <property type="component" value="Unassembled WGS sequence"/>
</dbReference>
<dbReference type="InterPro" id="IPR050539">
    <property type="entry name" value="ThrE_Dicarb/AminoAcid_Exp"/>
</dbReference>
<evidence type="ECO:0000256" key="7">
    <source>
        <dbReference type="ARBA" id="ARBA00034125"/>
    </source>
</evidence>
<feature type="transmembrane region" description="Helical" evidence="8">
    <location>
        <begin position="111"/>
        <end position="134"/>
    </location>
</feature>
<comment type="caution">
    <text evidence="10">The sequence shown here is derived from an EMBL/GenBank/DDBJ whole genome shotgun (WGS) entry which is preliminary data.</text>
</comment>